<dbReference type="InterPro" id="IPR036961">
    <property type="entry name" value="Kinesin_motor_dom_sf"/>
</dbReference>
<dbReference type="PROSITE" id="PS50067">
    <property type="entry name" value="KINESIN_MOTOR_2"/>
    <property type="match status" value="1"/>
</dbReference>
<evidence type="ECO:0000256" key="8">
    <source>
        <dbReference type="SAM" id="Coils"/>
    </source>
</evidence>
<dbReference type="InterPro" id="IPR027417">
    <property type="entry name" value="P-loop_NTPase"/>
</dbReference>
<keyword evidence="4" id="KW-0067">ATP-binding</keyword>
<evidence type="ECO:0000256" key="5">
    <source>
        <dbReference type="ARBA" id="ARBA00023175"/>
    </source>
</evidence>
<evidence type="ECO:0000313" key="11">
    <source>
        <dbReference type="EMBL" id="NXO95181.1"/>
    </source>
</evidence>
<keyword evidence="6" id="KW-0206">Cytoskeleton</keyword>
<evidence type="ECO:0000256" key="9">
    <source>
        <dbReference type="SAM" id="MobiDB-lite"/>
    </source>
</evidence>
<dbReference type="GO" id="GO:0008017">
    <property type="term" value="F:microtubule binding"/>
    <property type="evidence" value="ECO:0007669"/>
    <property type="project" value="InterPro"/>
</dbReference>
<feature type="non-terminal residue" evidence="11">
    <location>
        <position position="1"/>
    </location>
</feature>
<dbReference type="InterPro" id="IPR001752">
    <property type="entry name" value="Kinesin_motor_dom"/>
</dbReference>
<comment type="caution">
    <text evidence="7">Lacks conserved residue(s) required for the propagation of feature annotation.</text>
</comment>
<dbReference type="GO" id="GO:0007018">
    <property type="term" value="P:microtubule-based movement"/>
    <property type="evidence" value="ECO:0007669"/>
    <property type="project" value="InterPro"/>
</dbReference>
<evidence type="ECO:0000256" key="4">
    <source>
        <dbReference type="ARBA" id="ARBA00022840"/>
    </source>
</evidence>
<comment type="similarity">
    <text evidence="7">Belongs to the TRAFAC class myosin-kinesin ATPase superfamily. Kinesin family.</text>
</comment>
<evidence type="ECO:0000313" key="12">
    <source>
        <dbReference type="Proteomes" id="UP000536092"/>
    </source>
</evidence>
<dbReference type="Pfam" id="PF16796">
    <property type="entry name" value="Microtub_bd"/>
    <property type="match status" value="1"/>
</dbReference>
<dbReference type="PANTHER" id="PTHR47972">
    <property type="entry name" value="KINESIN-LIKE PROTEIN KLP-3"/>
    <property type="match status" value="1"/>
</dbReference>
<keyword evidence="5" id="KW-0505">Motor protein</keyword>
<keyword evidence="6" id="KW-0963">Cytoplasm</keyword>
<sequence>SQRTLLAEHEERIHGLEMERRRLHNDIQELKGNIRVFCRVRPLLPEERERQRGMPHLHFPPQDPHSLVGRERRAELRYDFSFDRVFPPGVSQQEIFQEIQLLVQV</sequence>
<gene>
    <name evidence="11" type="primary">Kifc1</name>
    <name evidence="11" type="ORF">CERBRA_R07545</name>
</gene>
<evidence type="ECO:0000256" key="2">
    <source>
        <dbReference type="ARBA" id="ARBA00022701"/>
    </source>
</evidence>
<reference evidence="11 12" key="1">
    <citation type="submission" date="2019-09" db="EMBL/GenBank/DDBJ databases">
        <title>Bird 10,000 Genomes (B10K) Project - Family phase.</title>
        <authorList>
            <person name="Zhang G."/>
        </authorList>
    </citation>
    <scope>NUCLEOTIDE SEQUENCE [LARGE SCALE GENOMIC DNA]</scope>
    <source>
        <strain evidence="11">B10K-DU-002-20</strain>
        <tissue evidence="11">Muscle</tissue>
    </source>
</reference>
<feature type="region of interest" description="Disordered" evidence="9">
    <location>
        <begin position="49"/>
        <end position="68"/>
    </location>
</feature>
<dbReference type="InterPro" id="IPR031852">
    <property type="entry name" value="Vik1/Cik1_MT-bd"/>
</dbReference>
<dbReference type="AlphaFoldDB" id="A0A7L1WD08"/>
<organism evidence="11 12">
    <name type="scientific">Certhia brachydactyla</name>
    <name type="common">short-toed tree-creeper</name>
    <dbReference type="NCBI Taxonomy" id="73330"/>
    <lineage>
        <taxon>Eukaryota</taxon>
        <taxon>Metazoa</taxon>
        <taxon>Chordata</taxon>
        <taxon>Craniata</taxon>
        <taxon>Vertebrata</taxon>
        <taxon>Euteleostomi</taxon>
        <taxon>Archelosauria</taxon>
        <taxon>Archosauria</taxon>
        <taxon>Dinosauria</taxon>
        <taxon>Saurischia</taxon>
        <taxon>Theropoda</taxon>
        <taxon>Coelurosauria</taxon>
        <taxon>Aves</taxon>
        <taxon>Neognathae</taxon>
        <taxon>Neoaves</taxon>
        <taxon>Telluraves</taxon>
        <taxon>Australaves</taxon>
        <taxon>Passeriformes</taxon>
        <taxon>Certhiidae</taxon>
        <taxon>Certhiinae</taxon>
        <taxon>Certhia</taxon>
    </lineage>
</organism>
<keyword evidence="2" id="KW-0493">Microtubule</keyword>
<dbReference type="InterPro" id="IPR027640">
    <property type="entry name" value="Kinesin-like_fam"/>
</dbReference>
<evidence type="ECO:0000256" key="3">
    <source>
        <dbReference type="ARBA" id="ARBA00022741"/>
    </source>
</evidence>
<dbReference type="OrthoDB" id="3176171at2759"/>
<comment type="subcellular location">
    <subcellularLocation>
        <location evidence="1">Cytoplasm</location>
        <location evidence="1">Cytoskeleton</location>
    </subcellularLocation>
</comment>
<keyword evidence="8" id="KW-0175">Coiled coil</keyword>
<dbReference type="GO" id="GO:0005874">
    <property type="term" value="C:microtubule"/>
    <property type="evidence" value="ECO:0007669"/>
    <property type="project" value="UniProtKB-KW"/>
</dbReference>
<evidence type="ECO:0000259" key="10">
    <source>
        <dbReference type="PROSITE" id="PS50067"/>
    </source>
</evidence>
<name>A0A7L1WD08_9PASS</name>
<keyword evidence="12" id="KW-1185">Reference proteome</keyword>
<dbReference type="Proteomes" id="UP000536092">
    <property type="component" value="Unassembled WGS sequence"/>
</dbReference>
<feature type="coiled-coil region" evidence="8">
    <location>
        <begin position="6"/>
        <end position="33"/>
    </location>
</feature>
<accession>A0A7L1WD08</accession>
<keyword evidence="3" id="KW-0547">Nucleotide-binding</keyword>
<dbReference type="EMBL" id="VXBV01004070">
    <property type="protein sequence ID" value="NXO95181.1"/>
    <property type="molecule type" value="Genomic_DNA"/>
</dbReference>
<dbReference type="GO" id="GO:0003777">
    <property type="term" value="F:microtubule motor activity"/>
    <property type="evidence" value="ECO:0007669"/>
    <property type="project" value="InterPro"/>
</dbReference>
<dbReference type="SUPFAM" id="SSF52540">
    <property type="entry name" value="P-loop containing nucleoside triphosphate hydrolases"/>
    <property type="match status" value="1"/>
</dbReference>
<evidence type="ECO:0000256" key="1">
    <source>
        <dbReference type="ARBA" id="ARBA00004245"/>
    </source>
</evidence>
<feature type="domain" description="Kinesin motor" evidence="10">
    <location>
        <begin position="33"/>
        <end position="105"/>
    </location>
</feature>
<evidence type="ECO:0000256" key="7">
    <source>
        <dbReference type="PROSITE-ProRule" id="PRU00283"/>
    </source>
</evidence>
<dbReference type="Gene3D" id="3.40.850.10">
    <property type="entry name" value="Kinesin motor domain"/>
    <property type="match status" value="1"/>
</dbReference>
<protein>
    <submittedName>
        <fullName evidence="11">KIFC1 protein</fullName>
    </submittedName>
</protein>
<dbReference type="GO" id="GO:0005524">
    <property type="term" value="F:ATP binding"/>
    <property type="evidence" value="ECO:0007669"/>
    <property type="project" value="UniProtKB-KW"/>
</dbReference>
<feature type="non-terminal residue" evidence="11">
    <location>
        <position position="105"/>
    </location>
</feature>
<proteinExistence type="inferred from homology"/>
<comment type="caution">
    <text evidence="11">The sequence shown here is derived from an EMBL/GenBank/DDBJ whole genome shotgun (WGS) entry which is preliminary data.</text>
</comment>
<dbReference type="PANTHER" id="PTHR47972:SF45">
    <property type="entry name" value="PROTEIN CLARET SEGREGATIONAL"/>
    <property type="match status" value="1"/>
</dbReference>
<evidence type="ECO:0000256" key="6">
    <source>
        <dbReference type="ARBA" id="ARBA00023212"/>
    </source>
</evidence>